<sequence length="99" mass="11001">MTNSNSKNPDPNPKVSRQKINPEKYARLKAEAQHPYRGLRKFIYIAFGASGFIGAMVFLAQLAAGQAVATAMPNLALQIGVVILMVWLFRLENKAERKL</sequence>
<keyword evidence="2" id="KW-0812">Transmembrane</keyword>
<evidence type="ECO:0000256" key="2">
    <source>
        <dbReference type="SAM" id="Phobius"/>
    </source>
</evidence>
<gene>
    <name evidence="3" type="ORF">BJP34_18580</name>
</gene>
<dbReference type="EMBL" id="CP017599">
    <property type="protein sequence ID" value="AOX01178.1"/>
    <property type="molecule type" value="Genomic_DNA"/>
</dbReference>
<dbReference type="PANTHER" id="PTHR35498:SF1">
    <property type="entry name" value="LOW PSII ACCUMULATION-LIKE PROTEIN"/>
    <property type="match status" value="1"/>
</dbReference>
<feature type="transmembrane region" description="Helical" evidence="2">
    <location>
        <begin position="42"/>
        <end position="64"/>
    </location>
</feature>
<dbReference type="STRING" id="1458985.BJP34_18580"/>
<evidence type="ECO:0000313" key="4">
    <source>
        <dbReference type="Proteomes" id="UP000177870"/>
    </source>
</evidence>
<name>A0A1D8TU62_9CYAN</name>
<feature type="region of interest" description="Disordered" evidence="1">
    <location>
        <begin position="1"/>
        <end position="21"/>
    </location>
</feature>
<organism evidence="3 4">
    <name type="scientific">Moorena producens PAL-8-15-08-1</name>
    <dbReference type="NCBI Taxonomy" id="1458985"/>
    <lineage>
        <taxon>Bacteria</taxon>
        <taxon>Bacillati</taxon>
        <taxon>Cyanobacteriota</taxon>
        <taxon>Cyanophyceae</taxon>
        <taxon>Coleofasciculales</taxon>
        <taxon>Coleofasciculaceae</taxon>
        <taxon>Moorena</taxon>
    </lineage>
</organism>
<feature type="transmembrane region" description="Helical" evidence="2">
    <location>
        <begin position="70"/>
        <end position="89"/>
    </location>
</feature>
<reference evidence="4" key="1">
    <citation type="submission" date="2016-10" db="EMBL/GenBank/DDBJ databases">
        <title>Comparative genomics uncovers the prolific and rare metabolic potential of the cyanobacterial genus Moorea.</title>
        <authorList>
            <person name="Leao T."/>
            <person name="Castelao G."/>
            <person name="Korobeynikov A."/>
            <person name="Monroe E.A."/>
            <person name="Podell S."/>
            <person name="Glukhov E."/>
            <person name="Allen E."/>
            <person name="Gerwick W.H."/>
            <person name="Gerwick L."/>
        </authorList>
    </citation>
    <scope>NUCLEOTIDE SEQUENCE [LARGE SCALE GENOMIC DNA]</scope>
    <source>
        <strain evidence="4">PAL-8-15-08-1</strain>
    </source>
</reference>
<dbReference type="PANTHER" id="PTHR35498">
    <property type="entry name" value="PROTEIN LOW PSII ACCUMULATION 1, CHLOROPLASTIC"/>
    <property type="match status" value="1"/>
</dbReference>
<dbReference type="Pfam" id="PF11998">
    <property type="entry name" value="DUF3493"/>
    <property type="match status" value="1"/>
</dbReference>
<evidence type="ECO:0008006" key="5">
    <source>
        <dbReference type="Google" id="ProtNLM"/>
    </source>
</evidence>
<protein>
    <recommendedName>
        <fullName evidence="5">DUF3493 domain-containing protein</fullName>
    </recommendedName>
</protein>
<dbReference type="AlphaFoldDB" id="A0A1D8TU62"/>
<dbReference type="Proteomes" id="UP000177870">
    <property type="component" value="Chromosome"/>
</dbReference>
<evidence type="ECO:0000256" key="1">
    <source>
        <dbReference type="SAM" id="MobiDB-lite"/>
    </source>
</evidence>
<dbReference type="InterPro" id="IPR021883">
    <property type="entry name" value="LPA1-like"/>
</dbReference>
<dbReference type="RefSeq" id="WP_070393625.1">
    <property type="nucleotide sequence ID" value="NZ_CP017599.1"/>
</dbReference>
<keyword evidence="2" id="KW-1133">Transmembrane helix</keyword>
<proteinExistence type="predicted"/>
<evidence type="ECO:0000313" key="3">
    <source>
        <dbReference type="EMBL" id="AOX01178.1"/>
    </source>
</evidence>
<keyword evidence="2" id="KW-0472">Membrane</keyword>
<accession>A0A1D8TU62</accession>
<dbReference type="OrthoDB" id="425759at2"/>
<dbReference type="KEGG" id="mpro:BJP34_18580"/>